<organism evidence="10 11">
    <name type="scientific">Batrachochytrium salamandrivorans</name>
    <dbReference type="NCBI Taxonomy" id="1357716"/>
    <lineage>
        <taxon>Eukaryota</taxon>
        <taxon>Fungi</taxon>
        <taxon>Fungi incertae sedis</taxon>
        <taxon>Chytridiomycota</taxon>
        <taxon>Chytridiomycota incertae sedis</taxon>
        <taxon>Chytridiomycetes</taxon>
        <taxon>Rhizophydiales</taxon>
        <taxon>Rhizophydiales incertae sedis</taxon>
        <taxon>Batrachochytrium</taxon>
    </lineage>
</organism>
<feature type="transmembrane region" description="Helical" evidence="9">
    <location>
        <begin position="238"/>
        <end position="258"/>
    </location>
</feature>
<dbReference type="Pfam" id="PF01758">
    <property type="entry name" value="SBF"/>
    <property type="match status" value="1"/>
</dbReference>
<dbReference type="InterPro" id="IPR004706">
    <property type="entry name" value="Arsenical-R_Acr3"/>
</dbReference>
<evidence type="ECO:0000256" key="2">
    <source>
        <dbReference type="ARBA" id="ARBA00010110"/>
    </source>
</evidence>
<accession>A0ABQ8EZ74</accession>
<feature type="transmembrane region" description="Helical" evidence="9">
    <location>
        <begin position="301"/>
        <end position="325"/>
    </location>
</feature>
<evidence type="ECO:0000313" key="10">
    <source>
        <dbReference type="EMBL" id="KAH6587767.1"/>
    </source>
</evidence>
<dbReference type="InterPro" id="IPR038770">
    <property type="entry name" value="Na+/solute_symporter_sf"/>
</dbReference>
<dbReference type="PANTHER" id="PTHR43057:SF1">
    <property type="entry name" value="ARSENICAL-RESISTANCE PROTEIN 3"/>
    <property type="match status" value="1"/>
</dbReference>
<evidence type="ECO:0000313" key="11">
    <source>
        <dbReference type="Proteomes" id="UP001648503"/>
    </source>
</evidence>
<dbReference type="InterPro" id="IPR002657">
    <property type="entry name" value="BilAc:Na_symport/Acr3"/>
</dbReference>
<evidence type="ECO:0000256" key="7">
    <source>
        <dbReference type="ARBA" id="ARBA00023136"/>
    </source>
</evidence>
<dbReference type="Gene3D" id="1.20.1530.20">
    <property type="match status" value="1"/>
</dbReference>
<feature type="transmembrane region" description="Helical" evidence="9">
    <location>
        <begin position="163"/>
        <end position="183"/>
    </location>
</feature>
<dbReference type="Proteomes" id="UP001648503">
    <property type="component" value="Unassembled WGS sequence"/>
</dbReference>
<keyword evidence="5 8" id="KW-0812">Transmembrane</keyword>
<dbReference type="EMBL" id="JAFCIX010000553">
    <property type="protein sequence ID" value="KAH6587767.1"/>
    <property type="molecule type" value="Genomic_DNA"/>
</dbReference>
<keyword evidence="3 8" id="KW-0813">Transport</keyword>
<name>A0ABQ8EZ74_9FUNG</name>
<reference evidence="10 11" key="1">
    <citation type="submission" date="2021-02" db="EMBL/GenBank/DDBJ databases">
        <title>Variation within the Batrachochytrium salamandrivorans European outbreak.</title>
        <authorList>
            <person name="Kelly M."/>
            <person name="Pasmans F."/>
            <person name="Shea T.P."/>
            <person name="Munoz J.F."/>
            <person name="Carranza S."/>
            <person name="Cuomo C.A."/>
            <person name="Martel A."/>
        </authorList>
    </citation>
    <scope>NUCLEOTIDE SEQUENCE [LARGE SCALE GENOMIC DNA]</scope>
    <source>
        <strain evidence="10 11">AMFP18/2</strain>
    </source>
</reference>
<dbReference type="NCBIfam" id="TIGR00832">
    <property type="entry name" value="acr3"/>
    <property type="match status" value="1"/>
</dbReference>
<evidence type="ECO:0000256" key="3">
    <source>
        <dbReference type="ARBA" id="ARBA00022448"/>
    </source>
</evidence>
<dbReference type="PANTHER" id="PTHR43057">
    <property type="entry name" value="ARSENITE EFFLUX TRANSPORTER"/>
    <property type="match status" value="1"/>
</dbReference>
<feature type="transmembrane region" description="Helical" evidence="9">
    <location>
        <begin position="195"/>
        <end position="218"/>
    </location>
</feature>
<feature type="transmembrane region" description="Helical" evidence="9">
    <location>
        <begin position="29"/>
        <end position="47"/>
    </location>
</feature>
<keyword evidence="11" id="KW-1185">Reference proteome</keyword>
<evidence type="ECO:0000256" key="9">
    <source>
        <dbReference type="SAM" id="Phobius"/>
    </source>
</evidence>
<evidence type="ECO:0008006" key="12">
    <source>
        <dbReference type="Google" id="ProtNLM"/>
    </source>
</evidence>
<evidence type="ECO:0000256" key="5">
    <source>
        <dbReference type="ARBA" id="ARBA00022692"/>
    </source>
</evidence>
<proteinExistence type="inferred from homology"/>
<protein>
    <recommendedName>
        <fullName evidence="12">Arsenical-resistance protein</fullName>
    </recommendedName>
</protein>
<feature type="transmembrane region" description="Helical" evidence="9">
    <location>
        <begin position="270"/>
        <end position="295"/>
    </location>
</feature>
<dbReference type="PIRSF" id="PIRSF005508">
    <property type="entry name" value="Acr3"/>
    <property type="match status" value="1"/>
</dbReference>
<evidence type="ECO:0000256" key="1">
    <source>
        <dbReference type="ARBA" id="ARBA00004651"/>
    </source>
</evidence>
<evidence type="ECO:0000256" key="4">
    <source>
        <dbReference type="ARBA" id="ARBA00022475"/>
    </source>
</evidence>
<keyword evidence="6 8" id="KW-1133">Transmembrane helix</keyword>
<feature type="transmembrane region" description="Helical" evidence="9">
    <location>
        <begin position="59"/>
        <end position="81"/>
    </location>
</feature>
<comment type="similarity">
    <text evidence="2 8">Belongs to the arsenical resistance-3 (ACR3) (TC 2.A.59) family.</text>
</comment>
<gene>
    <name evidence="10" type="ORF">BASA50_011158</name>
</gene>
<feature type="transmembrane region" description="Helical" evidence="9">
    <location>
        <begin position="332"/>
        <end position="350"/>
    </location>
</feature>
<comment type="caution">
    <text evidence="10">The sequence shown here is derived from an EMBL/GenBank/DDBJ whole genome shotgun (WGS) entry which is preliminary data.</text>
</comment>
<feature type="transmembrane region" description="Helical" evidence="9">
    <location>
        <begin position="135"/>
        <end position="157"/>
    </location>
</feature>
<keyword evidence="4 8" id="KW-1003">Cell membrane</keyword>
<evidence type="ECO:0000256" key="8">
    <source>
        <dbReference type="PIRNR" id="PIRNR005508"/>
    </source>
</evidence>
<comment type="subcellular location">
    <subcellularLocation>
        <location evidence="1 8">Cell membrane</location>
        <topology evidence="1 8">Multi-pass membrane protein</topology>
    </subcellularLocation>
</comment>
<evidence type="ECO:0000256" key="6">
    <source>
        <dbReference type="ARBA" id="ARBA00022989"/>
    </source>
</evidence>
<keyword evidence="7 8" id="KW-0472">Membrane</keyword>
<sequence>MKNDTIAIVPSQDETAAAPAKLDVFQKFLSLWAMVAMAVGILVGYFLPAIPEWLDKATVAQVSIPIAILLWGMILPMMLQIDFGAVANVFMQPKAIVLTSLVNFAVQPFTMYGLSLLFFKVIFGSFLGPEKAGSYVVGTVLLGSAPCTAMVLVWSTLMNGNAAYTLAQVAVNDLILLVTYSPTVKLLAGSFSIPMPWTILLSSVGGFVLIPLVLGVLIRTVLSHDKAWFSWLNTTLIPILDSCSTVFLLAMVALLFVSQASTIKSNLVDILVIAIPLALQRVLSWAITYSFALWMHLPFDIAGPASLIACSSFFEMAVAISLALYGAKAGSTLATVVGVLIEVPMMLMLVNVNNRTQHLFAKRID</sequence>
<feature type="transmembrane region" description="Helical" evidence="9">
    <location>
        <begin position="101"/>
        <end position="123"/>
    </location>
</feature>